<dbReference type="Proteomes" id="UP001231649">
    <property type="component" value="Chromosome 20"/>
</dbReference>
<name>A0ACC2QHM5_9NEOP</name>
<sequence>MNKNQSIKVLNSTNSINLVHQNIQGLMNKDLEVDLFLNCNNIDILCLTEHWLKSHQLMFNFSNHQIGSSFNRIDALRGGSLILINNNLKYKERKDIVCLSVERSIEIACIELEQFIILCVQAPFWIV</sequence>
<proteinExistence type="predicted"/>
<comment type="caution">
    <text evidence="1">The sequence shown here is derived from an EMBL/GenBank/DDBJ whole genome shotgun (WGS) entry which is preliminary data.</text>
</comment>
<dbReference type="EMBL" id="CM056796">
    <property type="protein sequence ID" value="KAJ8714102.1"/>
    <property type="molecule type" value="Genomic_DNA"/>
</dbReference>
<accession>A0ACC2QHM5</accession>
<keyword evidence="2" id="KW-1185">Reference proteome</keyword>
<reference evidence="1" key="1">
    <citation type="submission" date="2023-03" db="EMBL/GenBank/DDBJ databases">
        <title>Chromosome-level genomes of two armyworms, Mythimna separata and Mythimna loreyi, provide insights into the biosynthesis and reception of sex pheromones.</title>
        <authorList>
            <person name="Zhao H."/>
        </authorList>
    </citation>
    <scope>NUCLEOTIDE SEQUENCE</scope>
    <source>
        <strain evidence="1">BeijingLab</strain>
    </source>
</reference>
<organism evidence="1 2">
    <name type="scientific">Mythimna loreyi</name>
    <dbReference type="NCBI Taxonomy" id="667449"/>
    <lineage>
        <taxon>Eukaryota</taxon>
        <taxon>Metazoa</taxon>
        <taxon>Ecdysozoa</taxon>
        <taxon>Arthropoda</taxon>
        <taxon>Hexapoda</taxon>
        <taxon>Insecta</taxon>
        <taxon>Pterygota</taxon>
        <taxon>Neoptera</taxon>
        <taxon>Endopterygota</taxon>
        <taxon>Lepidoptera</taxon>
        <taxon>Glossata</taxon>
        <taxon>Ditrysia</taxon>
        <taxon>Noctuoidea</taxon>
        <taxon>Noctuidae</taxon>
        <taxon>Noctuinae</taxon>
        <taxon>Hadenini</taxon>
        <taxon>Mythimna</taxon>
    </lineage>
</organism>
<evidence type="ECO:0000313" key="2">
    <source>
        <dbReference type="Proteomes" id="UP001231649"/>
    </source>
</evidence>
<evidence type="ECO:0000313" key="1">
    <source>
        <dbReference type="EMBL" id="KAJ8714102.1"/>
    </source>
</evidence>
<protein>
    <submittedName>
        <fullName evidence="1">Uncharacterized protein</fullName>
    </submittedName>
</protein>
<gene>
    <name evidence="1" type="ORF">PYW08_007722</name>
</gene>